<feature type="domain" description="Capsule synthesis protein CapA" evidence="3">
    <location>
        <begin position="59"/>
        <end position="336"/>
    </location>
</feature>
<evidence type="ECO:0000313" key="4">
    <source>
        <dbReference type="EMBL" id="QAS52165.1"/>
    </source>
</evidence>
<dbReference type="SMART" id="SM00854">
    <property type="entry name" value="PGA_cap"/>
    <property type="match status" value="1"/>
</dbReference>
<reference evidence="4 5" key="1">
    <citation type="submission" date="2018-01" db="EMBL/GenBank/DDBJ databases">
        <title>The whole genome sequencing and assembly of Halobacillus litoralis ERB031 strain.</title>
        <authorList>
            <person name="Lee S.-J."/>
            <person name="Park M.-K."/>
            <person name="Kim J.-Y."/>
            <person name="Lee Y.-J."/>
            <person name="Yi H."/>
            <person name="Bahn Y.-S."/>
            <person name="Kim J.F."/>
            <person name="Lee D.-W."/>
        </authorList>
    </citation>
    <scope>NUCLEOTIDE SEQUENCE [LARGE SCALE GENOMIC DNA]</scope>
    <source>
        <strain evidence="4 5">ERB 031</strain>
    </source>
</reference>
<dbReference type="InterPro" id="IPR029052">
    <property type="entry name" value="Metallo-depent_PP-like"/>
</dbReference>
<dbReference type="Proteomes" id="UP000287756">
    <property type="component" value="Chromosome"/>
</dbReference>
<dbReference type="InterPro" id="IPR052169">
    <property type="entry name" value="CW_Biosynth-Accessory"/>
</dbReference>
<evidence type="ECO:0000313" key="5">
    <source>
        <dbReference type="Proteomes" id="UP000287756"/>
    </source>
</evidence>
<dbReference type="CDD" id="cd07381">
    <property type="entry name" value="MPP_CapA"/>
    <property type="match status" value="1"/>
</dbReference>
<evidence type="ECO:0000259" key="3">
    <source>
        <dbReference type="SMART" id="SM00854"/>
    </source>
</evidence>
<keyword evidence="2" id="KW-1133">Transmembrane helix</keyword>
<dbReference type="PANTHER" id="PTHR33393:SF13">
    <property type="entry name" value="PGA BIOSYNTHESIS PROTEIN CAPA"/>
    <property type="match status" value="1"/>
</dbReference>
<gene>
    <name evidence="4" type="ORF">HLI_07950</name>
</gene>
<dbReference type="AlphaFoldDB" id="A0A410MBY5"/>
<keyword evidence="2" id="KW-0472">Membrane</keyword>
<dbReference type="EMBL" id="CP026118">
    <property type="protein sequence ID" value="QAS52165.1"/>
    <property type="molecule type" value="Genomic_DNA"/>
</dbReference>
<keyword evidence="2" id="KW-0812">Transmembrane</keyword>
<name>A0A410MBY5_9BACI</name>
<evidence type="ECO:0000256" key="2">
    <source>
        <dbReference type="SAM" id="Phobius"/>
    </source>
</evidence>
<feature type="transmembrane region" description="Helical" evidence="2">
    <location>
        <begin position="21"/>
        <end position="42"/>
    </location>
</feature>
<dbReference type="InterPro" id="IPR019079">
    <property type="entry name" value="Capsule_synth_CapA"/>
</dbReference>
<dbReference type="Gene3D" id="3.60.21.10">
    <property type="match status" value="1"/>
</dbReference>
<dbReference type="Pfam" id="PF09587">
    <property type="entry name" value="PGA_cap"/>
    <property type="match status" value="1"/>
</dbReference>
<dbReference type="SUPFAM" id="SSF56300">
    <property type="entry name" value="Metallo-dependent phosphatases"/>
    <property type="match status" value="1"/>
</dbReference>
<dbReference type="KEGG" id="hli:HLI_07950"/>
<dbReference type="RefSeq" id="WP_128524457.1">
    <property type="nucleotide sequence ID" value="NZ_CANLVY010000002.1"/>
</dbReference>
<proteinExistence type="inferred from homology"/>
<comment type="similarity">
    <text evidence="1">Belongs to the CapA family.</text>
</comment>
<dbReference type="OrthoDB" id="9810906at2"/>
<protein>
    <recommendedName>
        <fullName evidence="3">Capsule synthesis protein CapA domain-containing protein</fullName>
    </recommendedName>
</protein>
<accession>A0A410MBY5</accession>
<organism evidence="4 5">
    <name type="scientific">Halobacillus litoralis</name>
    <dbReference type="NCBI Taxonomy" id="45668"/>
    <lineage>
        <taxon>Bacteria</taxon>
        <taxon>Bacillati</taxon>
        <taxon>Bacillota</taxon>
        <taxon>Bacilli</taxon>
        <taxon>Bacillales</taxon>
        <taxon>Bacillaceae</taxon>
        <taxon>Halobacillus</taxon>
    </lineage>
</organism>
<sequence length="418" mass="47089">MQEKDLKYKIKVWTKKHKKKAGLHSAILAVILAVPFFGHSWIDRPTLPEDTRPEDVDYRISMVGDMMLGRHVRDAAVRSGEPIGRVFDYVTPFLEQSDYVTGNFENPVIDVEDPEVESVMEDFELHNKDIHLYAEKGAEQALEDAGFDSVNMANNHMMDYGNLSLEETLKHMEGVDVDMLGIGRALDPADDLFDEDETMTDAGQIQYFEADGRNVAILGFTDVFVQGYSASEYVGGVLTNAGLGVLQSRIREAKEQADIVMVHAHWGDEYQVGSNTTQETLAYLMTDMGADVIIGHHSHVLEPVTRVHIEADEGEPASEDKTAIVMNSLGNFVFDQGWSRTKDSTMAQLDFLSDDGVELSFVPMQISDTRPRETNGILKPFRDFRIFRTLRKELDKEYWRMEDGRLIVDLKKAGVIEG</sequence>
<dbReference type="PANTHER" id="PTHR33393">
    <property type="entry name" value="POLYGLUTAMINE SYNTHESIS ACCESSORY PROTEIN RV0574C-RELATED"/>
    <property type="match status" value="1"/>
</dbReference>
<evidence type="ECO:0000256" key="1">
    <source>
        <dbReference type="ARBA" id="ARBA00005662"/>
    </source>
</evidence>